<evidence type="ECO:0000256" key="7">
    <source>
        <dbReference type="ARBA" id="ARBA00023315"/>
    </source>
</evidence>
<dbReference type="GO" id="GO:0006751">
    <property type="term" value="P:glutathione catabolic process"/>
    <property type="evidence" value="ECO:0007669"/>
    <property type="project" value="UniProtKB-UniRule"/>
</dbReference>
<dbReference type="NCBIfam" id="TIGR00066">
    <property type="entry name" value="g_glut_trans"/>
    <property type="match status" value="1"/>
</dbReference>
<dbReference type="EC" id="2.3.2.2" evidence="11"/>
<dbReference type="EMBL" id="JACHOU010000021">
    <property type="protein sequence ID" value="MBB6357240.1"/>
    <property type="molecule type" value="Genomic_DNA"/>
</dbReference>
<evidence type="ECO:0000256" key="10">
    <source>
        <dbReference type="PIRSR" id="PIRSR600101-2"/>
    </source>
</evidence>
<dbReference type="GO" id="GO:0036374">
    <property type="term" value="F:glutathione hydrolase activity"/>
    <property type="evidence" value="ECO:0007669"/>
    <property type="project" value="UniProtKB-UniRule"/>
</dbReference>
<evidence type="ECO:0000256" key="11">
    <source>
        <dbReference type="RuleBase" id="RU368036"/>
    </source>
</evidence>
<dbReference type="InterPro" id="IPR043138">
    <property type="entry name" value="GGT_lsub"/>
</dbReference>
<dbReference type="SUPFAM" id="SSF56235">
    <property type="entry name" value="N-terminal nucleophile aminohydrolases (Ntn hydrolases)"/>
    <property type="match status" value="1"/>
</dbReference>
<dbReference type="PRINTS" id="PR01210">
    <property type="entry name" value="GGTRANSPTASE"/>
</dbReference>
<dbReference type="GO" id="GO:0103068">
    <property type="term" value="F:leukotriene C4 gamma-glutamyl transferase activity"/>
    <property type="evidence" value="ECO:0007669"/>
    <property type="project" value="UniProtKB-EC"/>
</dbReference>
<keyword evidence="7 11" id="KW-0012">Acyltransferase</keyword>
<dbReference type="InterPro" id="IPR043137">
    <property type="entry name" value="GGT_ssub_C"/>
</dbReference>
<comment type="caution">
    <text evidence="12">The sequence shown here is derived from an EMBL/GenBank/DDBJ whole genome shotgun (WGS) entry which is preliminary data.</text>
</comment>
<feature type="active site" description="Nucleophile" evidence="9">
    <location>
        <position position="368"/>
    </location>
</feature>
<accession>A0A7X0KNJ7</accession>
<sequence length="545" mass="58850">MSKPMRRMPTARAMITAAQPEAAHAGAEILRAGGSAVDAVIAAALVQGVVDPLMCGIGGFGSLHVYDPSTGDHFVLDGQGGCPAVARDDMWADRIAGQTRDGFGFIIEGFENECGHSSVCVPGIVAVLAKAHERLGRLPWGELFRSAISRSEEGWIVRPHNVMVFTQNERQYGRMNYGEKLGVTEDGRRIYLDRDGAYRKLGDTIRNPDLAETLRELAHGGDETFYRGDISRRIVADMEENGGLLSASDLSSFEPEIQTPLSIHYRGTTFTSNQPPGGGAMVAEMLRILERFDLVGLEHNSAEYIRVVSEVMRIATRDKDEHISDPRFIDPQLDRLLSDRYADACAQKIRRGERTSVPRLASGQPRGTTHVSCVDANGMVASLTHSLGVPSGVIVPGTGFMLNGAMSVFDPRPGQPGSFAPGKRRFSSMCPSILFQDGRPVMTLGAPGGTWISLAVLQVIINVLDWGMGIQEAISAPRFVATGDMLDISNRISTDVQREIEAMGYTVKRSPLSYAFAGVHGISMFDGELEGGADPQRDGMAIGVA</sequence>
<comment type="subunit">
    <text evidence="11">This enzyme consists of two polypeptide chains, which are synthesized in precursor form from a single polypeptide.</text>
</comment>
<comment type="similarity">
    <text evidence="3 11">Belongs to the gamma-glutamyltransferase family.</text>
</comment>
<evidence type="ECO:0000256" key="8">
    <source>
        <dbReference type="ARBA" id="ARBA00047417"/>
    </source>
</evidence>
<feature type="binding site" evidence="10">
    <location>
        <position position="449"/>
    </location>
    <ligand>
        <name>L-glutamate</name>
        <dbReference type="ChEBI" id="CHEBI:29985"/>
    </ligand>
</feature>
<keyword evidence="5 11" id="KW-0378">Hydrolase</keyword>
<protein>
    <recommendedName>
        <fullName evidence="11">Glutathione hydrolase proenzyme</fullName>
        <ecNumber evidence="11">2.3.2.2</ecNumber>
        <ecNumber evidence="11">3.4.19.13</ecNumber>
    </recommendedName>
    <component>
        <recommendedName>
            <fullName evidence="11">Glutathione hydrolase large chain</fullName>
        </recommendedName>
    </component>
    <component>
        <recommendedName>
            <fullName evidence="11">Glutathione hydrolase small chain</fullName>
        </recommendedName>
    </component>
</protein>
<proteinExistence type="inferred from homology"/>
<keyword evidence="4 11" id="KW-0808">Transferase</keyword>
<dbReference type="InterPro" id="IPR029055">
    <property type="entry name" value="Ntn_hydrolases_N"/>
</dbReference>
<dbReference type="PANTHER" id="PTHR43199">
    <property type="entry name" value="GLUTATHIONE HYDROLASE"/>
    <property type="match status" value="1"/>
</dbReference>
<dbReference type="AlphaFoldDB" id="A0A7X0KNJ7"/>
<dbReference type="InterPro" id="IPR051792">
    <property type="entry name" value="GGT_bact"/>
</dbReference>
<evidence type="ECO:0000313" key="13">
    <source>
        <dbReference type="Proteomes" id="UP000536262"/>
    </source>
</evidence>
<dbReference type="UniPathway" id="UPA00204"/>
<comment type="PTM">
    <text evidence="11">Cleaved by autocatalysis into a large and a small subunit.</text>
</comment>
<dbReference type="Proteomes" id="UP000536262">
    <property type="component" value="Unassembled WGS sequence"/>
</dbReference>
<organism evidence="12 13">
    <name type="scientific">Aminobacter aganoensis</name>
    <dbReference type="NCBI Taxonomy" id="83264"/>
    <lineage>
        <taxon>Bacteria</taxon>
        <taxon>Pseudomonadati</taxon>
        <taxon>Pseudomonadota</taxon>
        <taxon>Alphaproteobacteria</taxon>
        <taxon>Hyphomicrobiales</taxon>
        <taxon>Phyllobacteriaceae</taxon>
        <taxon>Aminobacter</taxon>
    </lineage>
</organism>
<feature type="binding site" evidence="10">
    <location>
        <begin position="427"/>
        <end position="428"/>
    </location>
    <ligand>
        <name>L-glutamate</name>
        <dbReference type="ChEBI" id="CHEBI:29985"/>
    </ligand>
</feature>
<comment type="catalytic activity">
    <reaction evidence="1 11">
        <text>an S-substituted glutathione + H2O = an S-substituted L-cysteinylglycine + L-glutamate</text>
        <dbReference type="Rhea" id="RHEA:59468"/>
        <dbReference type="ChEBI" id="CHEBI:15377"/>
        <dbReference type="ChEBI" id="CHEBI:29985"/>
        <dbReference type="ChEBI" id="CHEBI:90779"/>
        <dbReference type="ChEBI" id="CHEBI:143103"/>
        <dbReference type="EC" id="3.4.19.13"/>
    </reaction>
</comment>
<evidence type="ECO:0000256" key="3">
    <source>
        <dbReference type="ARBA" id="ARBA00009381"/>
    </source>
</evidence>
<evidence type="ECO:0000313" key="12">
    <source>
        <dbReference type="EMBL" id="MBB6357240.1"/>
    </source>
</evidence>
<evidence type="ECO:0000256" key="5">
    <source>
        <dbReference type="ARBA" id="ARBA00022801"/>
    </source>
</evidence>
<keyword evidence="11" id="KW-0317">Glutathione biosynthesis</keyword>
<keyword evidence="6 11" id="KW-0865">Zymogen</keyword>
<dbReference type="GO" id="GO:0006750">
    <property type="term" value="P:glutathione biosynthetic process"/>
    <property type="evidence" value="ECO:0007669"/>
    <property type="project" value="UniProtKB-KW"/>
</dbReference>
<name>A0A7X0KNJ7_9HYPH</name>
<reference evidence="12 13" key="1">
    <citation type="submission" date="2020-08" db="EMBL/GenBank/DDBJ databases">
        <title>Genomic Encyclopedia of Type Strains, Phase IV (KMG-IV): sequencing the most valuable type-strain genomes for metagenomic binning, comparative biology and taxonomic classification.</title>
        <authorList>
            <person name="Goeker M."/>
        </authorList>
    </citation>
    <scope>NUCLEOTIDE SEQUENCE [LARGE SCALE GENOMIC DNA]</scope>
    <source>
        <strain evidence="12 13">DSM 7051</strain>
    </source>
</reference>
<dbReference type="Gene3D" id="1.10.246.130">
    <property type="match status" value="1"/>
</dbReference>
<evidence type="ECO:0000256" key="1">
    <source>
        <dbReference type="ARBA" id="ARBA00001049"/>
    </source>
</evidence>
<evidence type="ECO:0000256" key="2">
    <source>
        <dbReference type="ARBA" id="ARBA00001089"/>
    </source>
</evidence>
<comment type="catalytic activity">
    <reaction evidence="8 11">
        <text>an N-terminal (5-L-glutamyl)-[peptide] + an alpha-amino acid = 5-L-glutamyl amino acid + an N-terminal L-alpha-aminoacyl-[peptide]</text>
        <dbReference type="Rhea" id="RHEA:23904"/>
        <dbReference type="Rhea" id="RHEA-COMP:9780"/>
        <dbReference type="Rhea" id="RHEA-COMP:9795"/>
        <dbReference type="ChEBI" id="CHEBI:77644"/>
        <dbReference type="ChEBI" id="CHEBI:78597"/>
        <dbReference type="ChEBI" id="CHEBI:78599"/>
        <dbReference type="ChEBI" id="CHEBI:78608"/>
        <dbReference type="EC" id="2.3.2.2"/>
    </reaction>
</comment>
<evidence type="ECO:0000256" key="6">
    <source>
        <dbReference type="ARBA" id="ARBA00023145"/>
    </source>
</evidence>
<dbReference type="EC" id="3.4.19.13" evidence="11"/>
<evidence type="ECO:0000256" key="4">
    <source>
        <dbReference type="ARBA" id="ARBA00022679"/>
    </source>
</evidence>
<dbReference type="InterPro" id="IPR000101">
    <property type="entry name" value="GGT_peptidase"/>
</dbReference>
<dbReference type="PANTHER" id="PTHR43199:SF1">
    <property type="entry name" value="GLUTATHIONE HYDROLASE PROENZYME"/>
    <property type="match status" value="1"/>
</dbReference>
<gene>
    <name evidence="12" type="ORF">GGR00_005061</name>
</gene>
<keyword evidence="13" id="KW-1185">Reference proteome</keyword>
<comment type="pathway">
    <text evidence="11">Sulfur metabolism; glutathione metabolism.</text>
</comment>
<dbReference type="Gene3D" id="3.60.20.40">
    <property type="match status" value="1"/>
</dbReference>
<comment type="catalytic activity">
    <reaction evidence="2 11">
        <text>glutathione + H2O = L-cysteinylglycine + L-glutamate</text>
        <dbReference type="Rhea" id="RHEA:28807"/>
        <dbReference type="ChEBI" id="CHEBI:15377"/>
        <dbReference type="ChEBI" id="CHEBI:29985"/>
        <dbReference type="ChEBI" id="CHEBI:57925"/>
        <dbReference type="ChEBI" id="CHEBI:61694"/>
        <dbReference type="EC" id="3.4.19.13"/>
    </reaction>
</comment>
<dbReference type="Pfam" id="PF01019">
    <property type="entry name" value="G_glu_transpept"/>
    <property type="match status" value="1"/>
</dbReference>
<dbReference type="RefSeq" id="WP_246441629.1">
    <property type="nucleotide sequence ID" value="NZ_BAABEG010000001.1"/>
</dbReference>
<evidence type="ECO:0000256" key="9">
    <source>
        <dbReference type="PIRSR" id="PIRSR600101-1"/>
    </source>
</evidence>